<protein>
    <submittedName>
        <fullName evidence="3">Aldo/keto reductase</fullName>
    </submittedName>
</protein>
<evidence type="ECO:0000313" key="3">
    <source>
        <dbReference type="EMBL" id="GAA0266302.1"/>
    </source>
</evidence>
<dbReference type="InterPro" id="IPR050523">
    <property type="entry name" value="AKR_Detox_Biosynth"/>
</dbReference>
<reference evidence="3 4" key="1">
    <citation type="journal article" date="2019" name="Int. J. Syst. Evol. Microbiol.">
        <title>The Global Catalogue of Microorganisms (GCM) 10K type strain sequencing project: providing services to taxonomists for standard genome sequencing and annotation.</title>
        <authorList>
            <consortium name="The Broad Institute Genomics Platform"/>
            <consortium name="The Broad Institute Genome Sequencing Center for Infectious Disease"/>
            <person name="Wu L."/>
            <person name="Ma J."/>
        </authorList>
    </citation>
    <scope>NUCLEOTIDE SEQUENCE [LARGE SCALE GENOMIC DNA]</scope>
    <source>
        <strain evidence="3 4">JCM 10425</strain>
    </source>
</reference>
<keyword evidence="1" id="KW-0560">Oxidoreductase</keyword>
<dbReference type="Pfam" id="PF00248">
    <property type="entry name" value="Aldo_ket_red"/>
    <property type="match status" value="1"/>
</dbReference>
<dbReference type="InterPro" id="IPR020471">
    <property type="entry name" value="AKR"/>
</dbReference>
<gene>
    <name evidence="3" type="ORF">GCM10009539_61370</name>
</gene>
<evidence type="ECO:0000256" key="1">
    <source>
        <dbReference type="ARBA" id="ARBA00023002"/>
    </source>
</evidence>
<comment type="caution">
    <text evidence="3">The sequence shown here is derived from an EMBL/GenBank/DDBJ whole genome shotgun (WGS) entry which is preliminary data.</text>
</comment>
<name>A0ABN0UYK9_9ACTN</name>
<dbReference type="SUPFAM" id="SSF51430">
    <property type="entry name" value="NAD(P)-linked oxidoreductase"/>
    <property type="match status" value="1"/>
</dbReference>
<dbReference type="Gene3D" id="3.20.20.100">
    <property type="entry name" value="NADP-dependent oxidoreductase domain"/>
    <property type="match status" value="1"/>
</dbReference>
<dbReference type="PANTHER" id="PTHR43364">
    <property type="entry name" value="NADH-SPECIFIC METHYLGLYOXAL REDUCTASE-RELATED"/>
    <property type="match status" value="1"/>
</dbReference>
<proteinExistence type="predicted"/>
<dbReference type="InterPro" id="IPR036812">
    <property type="entry name" value="NAD(P)_OxRdtase_dom_sf"/>
</dbReference>
<sequence length="341" mass="36668">MRYQTFGRLTGLRVSEYTLGTANFTTADADAARSIVDAFVAAGGTTFDTSNIYRDGEAETLLGEFLRGHRDDFVVVAKYSGTRQAHPRPGTTGNARKIMVRSLEASLRRLDTDYVDVFMPHFPDGVTPIEEILAGFDDLVRSGKIRHGGLSNFPAWRVAGAAVRAELRGLAPLVGVQTEYSLAERSAEREVLPMAQAHGLGVLTYSPLAGGLLTGKYRRGEQGRLTARGEPVDDRNSVVDAVLAVADEVGTSAARVALAWLRRRAAQAATALVPIVGPRTPAQLEDYLGSLHLDLDDEHHRQLDEAGAIRLGTPHEDVAAALASGADGDRSRLEPPPIPVR</sequence>
<dbReference type="Proteomes" id="UP001500967">
    <property type="component" value="Unassembled WGS sequence"/>
</dbReference>
<keyword evidence="4" id="KW-1185">Reference proteome</keyword>
<dbReference type="PRINTS" id="PR00069">
    <property type="entry name" value="ALDKETRDTASE"/>
</dbReference>
<dbReference type="PANTHER" id="PTHR43364:SF4">
    <property type="entry name" value="NAD(P)-LINKED OXIDOREDUCTASE SUPERFAMILY PROTEIN"/>
    <property type="match status" value="1"/>
</dbReference>
<accession>A0ABN0UYK9</accession>
<evidence type="ECO:0000259" key="2">
    <source>
        <dbReference type="Pfam" id="PF00248"/>
    </source>
</evidence>
<evidence type="ECO:0000313" key="4">
    <source>
        <dbReference type="Proteomes" id="UP001500967"/>
    </source>
</evidence>
<organism evidence="3 4">
    <name type="scientific">Cryptosporangium japonicum</name>
    <dbReference type="NCBI Taxonomy" id="80872"/>
    <lineage>
        <taxon>Bacteria</taxon>
        <taxon>Bacillati</taxon>
        <taxon>Actinomycetota</taxon>
        <taxon>Actinomycetes</taxon>
        <taxon>Cryptosporangiales</taxon>
        <taxon>Cryptosporangiaceae</taxon>
        <taxon>Cryptosporangium</taxon>
    </lineage>
</organism>
<dbReference type="InterPro" id="IPR023210">
    <property type="entry name" value="NADP_OxRdtase_dom"/>
</dbReference>
<dbReference type="EMBL" id="BAAAGX010000025">
    <property type="protein sequence ID" value="GAA0266302.1"/>
    <property type="molecule type" value="Genomic_DNA"/>
</dbReference>
<feature type="domain" description="NADP-dependent oxidoreductase" evidence="2">
    <location>
        <begin position="19"/>
        <end position="306"/>
    </location>
</feature>
<dbReference type="RefSeq" id="WP_344652395.1">
    <property type="nucleotide sequence ID" value="NZ_BAAAGX010000025.1"/>
</dbReference>